<dbReference type="InterPro" id="IPR011707">
    <property type="entry name" value="Cu-oxidase-like_N"/>
</dbReference>
<reference evidence="3" key="1">
    <citation type="submission" date="2021-01" db="EMBL/GenBank/DDBJ databases">
        <authorList>
            <person name="Lovell J.T."/>
            <person name="Bentley N."/>
            <person name="Bhattarai G."/>
            <person name="Jenkins J.W."/>
            <person name="Sreedasyam A."/>
            <person name="Alarcon Y."/>
            <person name="Bock C."/>
            <person name="Boston L."/>
            <person name="Carlson J."/>
            <person name="Cervantes K."/>
            <person name="Clermont K."/>
            <person name="Krom N."/>
            <person name="Kubenka K."/>
            <person name="Mamidi S."/>
            <person name="Mattison C."/>
            <person name="Monteros M."/>
            <person name="Pisani C."/>
            <person name="Plott C."/>
            <person name="Rajasekar S."/>
            <person name="Rhein H.S."/>
            <person name="Rohla C."/>
            <person name="Song M."/>
            <person name="Hilaire R.S."/>
            <person name="Shu S."/>
            <person name="Wells L."/>
            <person name="Wang X."/>
            <person name="Webber J."/>
            <person name="Heerema R.J."/>
            <person name="Klein P."/>
            <person name="Conner P."/>
            <person name="Grauke L."/>
            <person name="Grimwood J."/>
            <person name="Schmutz J."/>
            <person name="Randall J.J."/>
        </authorList>
    </citation>
    <scope>NUCLEOTIDE SEQUENCE</scope>
    <source>
        <tissue evidence="3">Leaf</tissue>
    </source>
</reference>
<dbReference type="InterPro" id="IPR034288">
    <property type="entry name" value="CuRO_1_LCC"/>
</dbReference>
<sequence>MNSKYTLLLEIIVGIMLLAGQFFCMVEGDVHYYDFVLKEKNFTRLCSTKSMLVVNGSFPGPVIRVHKGDTVFVNVHNQGYYGVTIHWHGVKQPRNPWSDGPEYITQCPIQPGTNFTYEVIFSEEEGTVWWHAHSDWTQASIHGAIVVLPSIGSAYLFPKPDGEEVVVLASWYKGNLKELVDESMQDGSDPPHTVHDDTINGGSQEIFVLAPETRHIVGRLIMAKPIFFE</sequence>
<keyword evidence="1" id="KW-0472">Membrane</keyword>
<evidence type="ECO:0000256" key="1">
    <source>
        <dbReference type="SAM" id="Phobius"/>
    </source>
</evidence>
<dbReference type="AlphaFoldDB" id="A0A922A2S1"/>
<evidence type="ECO:0000313" key="3">
    <source>
        <dbReference type="EMBL" id="KAG6673804.1"/>
    </source>
</evidence>
<dbReference type="Pfam" id="PF07732">
    <property type="entry name" value="Cu-oxidase_3"/>
    <property type="match status" value="1"/>
</dbReference>
<dbReference type="PANTHER" id="PTHR11709:SF261">
    <property type="entry name" value="LACCASE"/>
    <property type="match status" value="1"/>
</dbReference>
<keyword evidence="1" id="KW-1133">Transmembrane helix</keyword>
<name>A0A922A2S1_CARIL</name>
<dbReference type="EMBL" id="CM031839">
    <property type="protein sequence ID" value="KAG6673804.1"/>
    <property type="molecule type" value="Genomic_DNA"/>
</dbReference>
<dbReference type="GO" id="GO:0016491">
    <property type="term" value="F:oxidoreductase activity"/>
    <property type="evidence" value="ECO:0007669"/>
    <property type="project" value="TreeGrafter"/>
</dbReference>
<organism evidence="3 4">
    <name type="scientific">Carya illinoinensis</name>
    <name type="common">Pecan</name>
    <dbReference type="NCBI Taxonomy" id="32201"/>
    <lineage>
        <taxon>Eukaryota</taxon>
        <taxon>Viridiplantae</taxon>
        <taxon>Streptophyta</taxon>
        <taxon>Embryophyta</taxon>
        <taxon>Tracheophyta</taxon>
        <taxon>Spermatophyta</taxon>
        <taxon>Magnoliopsida</taxon>
        <taxon>eudicotyledons</taxon>
        <taxon>Gunneridae</taxon>
        <taxon>Pentapetalae</taxon>
        <taxon>rosids</taxon>
        <taxon>fabids</taxon>
        <taxon>Fagales</taxon>
        <taxon>Juglandaceae</taxon>
        <taxon>Carya</taxon>
    </lineage>
</organism>
<keyword evidence="1" id="KW-0812">Transmembrane</keyword>
<proteinExistence type="predicted"/>
<dbReference type="Proteomes" id="UP000811246">
    <property type="component" value="Chromosome 15"/>
</dbReference>
<feature type="transmembrane region" description="Helical" evidence="1">
    <location>
        <begin position="7"/>
        <end position="23"/>
    </location>
</feature>
<accession>A0A922A2S1</accession>
<gene>
    <name evidence="3" type="ORF">I3842_15G009500</name>
</gene>
<dbReference type="InterPro" id="IPR045087">
    <property type="entry name" value="Cu-oxidase_fam"/>
</dbReference>
<feature type="domain" description="Plastocyanin-like" evidence="2">
    <location>
        <begin position="38"/>
        <end position="149"/>
    </location>
</feature>
<comment type="caution">
    <text evidence="3">The sequence shown here is derived from an EMBL/GenBank/DDBJ whole genome shotgun (WGS) entry which is preliminary data.</text>
</comment>
<protein>
    <recommendedName>
        <fullName evidence="2">Plastocyanin-like domain-containing protein</fullName>
    </recommendedName>
</protein>
<dbReference type="PANTHER" id="PTHR11709">
    <property type="entry name" value="MULTI-COPPER OXIDASE"/>
    <property type="match status" value="1"/>
</dbReference>
<evidence type="ECO:0000259" key="2">
    <source>
        <dbReference type="Pfam" id="PF07732"/>
    </source>
</evidence>
<evidence type="ECO:0000313" key="4">
    <source>
        <dbReference type="Proteomes" id="UP000811246"/>
    </source>
</evidence>
<dbReference type="CDD" id="cd13849">
    <property type="entry name" value="CuRO_1_LCC_plant"/>
    <property type="match status" value="1"/>
</dbReference>
<dbReference type="GO" id="GO:0005507">
    <property type="term" value="F:copper ion binding"/>
    <property type="evidence" value="ECO:0007669"/>
    <property type="project" value="InterPro"/>
</dbReference>